<gene>
    <name evidence="2" type="primary">orf301</name>
</gene>
<evidence type="ECO:0000313" key="2">
    <source>
        <dbReference type="EMBL" id="ARK14904.1"/>
    </source>
</evidence>
<dbReference type="SUPFAM" id="SSF55608">
    <property type="entry name" value="Homing endonucleases"/>
    <property type="match status" value="2"/>
</dbReference>
<dbReference type="RefSeq" id="YP_009367923.1">
    <property type="nucleotide sequence ID" value="NC_034714.1"/>
</dbReference>
<dbReference type="InterPro" id="IPR027434">
    <property type="entry name" value="Homing_endonucl"/>
</dbReference>
<sequence>MCCKKNQPLNLNSSETTREAPFLKKQNFCFSFYFENYQPEHLKTKDIKFLEWFIGFSEGDGCFLITGSKTNCSFIINQKDISLLYKIRTRLGFGKVTTYVQEGQMYGRYSVHSQKDCLRLAYLFNGNLILNKTNKRFIKWLKVLSVLPLKTIGSVSFNNGWLSGFIEAEGSFHARIRLRKTFKTGRQLIYKFSLNQAGEFALLSEILQLLNSKSKVYPITNNNKTKQLYYGISVQSFESNNILLNYLDLYPFLGKKTIAINLYRRINVYIKKKKHLTNDGLNEMLKFCNQLKKHNLKEIQK</sequence>
<keyword evidence="2" id="KW-0378">Hydrolase</keyword>
<protein>
    <submittedName>
        <fullName evidence="2">Putative LAGLIDADG homing endonuclease</fullName>
    </submittedName>
</protein>
<evidence type="ECO:0000259" key="1">
    <source>
        <dbReference type="Pfam" id="PF00961"/>
    </source>
</evidence>
<dbReference type="PANTHER" id="PTHR36181">
    <property type="entry name" value="INTRON-ENCODED ENDONUCLEASE AI3-RELATED"/>
    <property type="match status" value="1"/>
</dbReference>
<dbReference type="GO" id="GO:0005739">
    <property type="term" value="C:mitochondrion"/>
    <property type="evidence" value="ECO:0007669"/>
    <property type="project" value="UniProtKB-ARBA"/>
</dbReference>
<keyword evidence="2" id="KW-0934">Plastid</keyword>
<organism evidence="2">
    <name type="scientific">Hazenia capsulata</name>
    <dbReference type="NCBI Taxonomy" id="2202518"/>
    <lineage>
        <taxon>Eukaryota</taxon>
        <taxon>Viridiplantae</taxon>
        <taxon>Chlorophyta</taxon>
        <taxon>core chlorophytes</taxon>
        <taxon>Ulvophyceae</taxon>
        <taxon>OUU clade</taxon>
        <taxon>Ulotrichales</taxon>
        <taxon>Hazeniaceae</taxon>
        <taxon>Hazenia</taxon>
    </lineage>
</organism>
<dbReference type="EMBL" id="KY407661">
    <property type="protein sequence ID" value="ARK14904.1"/>
    <property type="molecule type" value="Genomic_DNA"/>
</dbReference>
<dbReference type="Pfam" id="PF00961">
    <property type="entry name" value="LAGLIDADG_1"/>
    <property type="match status" value="2"/>
</dbReference>
<keyword evidence="2" id="KW-0255">Endonuclease</keyword>
<dbReference type="AlphaFoldDB" id="A0A1W6EHL0"/>
<accession>A0A1W6EHL0</accession>
<dbReference type="GeneID" id="32884532"/>
<feature type="domain" description="Homing endonuclease LAGLIDADG" evidence="1">
    <location>
        <begin position="162"/>
        <end position="266"/>
    </location>
</feature>
<dbReference type="InterPro" id="IPR004860">
    <property type="entry name" value="LAGLIDADG_dom"/>
</dbReference>
<feature type="domain" description="Homing endonuclease LAGLIDADG" evidence="1">
    <location>
        <begin position="54"/>
        <end position="143"/>
    </location>
</feature>
<proteinExistence type="predicted"/>
<dbReference type="Gene3D" id="3.10.28.10">
    <property type="entry name" value="Homing endonucleases"/>
    <property type="match status" value="2"/>
</dbReference>
<keyword evidence="2" id="KW-0540">Nuclease</keyword>
<name>A0A1W6EHL0_9CHLO</name>
<dbReference type="GO" id="GO:0004519">
    <property type="term" value="F:endonuclease activity"/>
    <property type="evidence" value="ECO:0007669"/>
    <property type="project" value="UniProtKB-KW"/>
</dbReference>
<keyword evidence="2" id="KW-0150">Chloroplast</keyword>
<dbReference type="InterPro" id="IPR051289">
    <property type="entry name" value="LAGLIDADG_Endonuclease"/>
</dbReference>
<reference evidence="2" key="1">
    <citation type="journal article" date="2017" name="Sci. Rep.">
        <title>Divergent copies of the large inverted repeat in the chloroplast genomes of ulvophycean green algae.</title>
        <authorList>
            <person name="Turmel M."/>
            <person name="Otis C."/>
            <person name="Lemieux C."/>
        </authorList>
    </citation>
    <scope>NUCLEOTIDE SEQUENCE</scope>
</reference>
<geneLocation type="chloroplast" evidence="2"/>
<dbReference type="PANTHER" id="PTHR36181:SF2">
    <property type="entry name" value="INTRON-ENCODED ENDONUCLEASE AI3-RELATED"/>
    <property type="match status" value="1"/>
</dbReference>